<reference evidence="3" key="1">
    <citation type="submission" date="2021-12" db="EMBL/GenBank/DDBJ databases">
        <title>Convergent genome expansion in fungi linked to evolution of root-endophyte symbiosis.</title>
        <authorList>
            <consortium name="DOE Joint Genome Institute"/>
            <person name="Ke Y.-H."/>
            <person name="Bonito G."/>
            <person name="Liao H.-L."/>
            <person name="Looney B."/>
            <person name="Rojas-Flechas A."/>
            <person name="Nash J."/>
            <person name="Hameed K."/>
            <person name="Schadt C."/>
            <person name="Martin F."/>
            <person name="Crous P.W."/>
            <person name="Miettinen O."/>
            <person name="Magnuson J.K."/>
            <person name="Labbe J."/>
            <person name="Jacobson D."/>
            <person name="Doktycz M.J."/>
            <person name="Veneault-Fourrey C."/>
            <person name="Kuo A."/>
            <person name="Mondo S."/>
            <person name="Calhoun S."/>
            <person name="Riley R."/>
            <person name="Ohm R."/>
            <person name="LaButti K."/>
            <person name="Andreopoulos B."/>
            <person name="Pangilinan J."/>
            <person name="Nolan M."/>
            <person name="Tritt A."/>
            <person name="Clum A."/>
            <person name="Lipzen A."/>
            <person name="Daum C."/>
            <person name="Barry K."/>
            <person name="Grigoriev I.V."/>
            <person name="Vilgalys R."/>
        </authorList>
    </citation>
    <scope>NUCLEOTIDE SEQUENCE</scope>
    <source>
        <strain evidence="3">PMI_201</strain>
    </source>
</reference>
<proteinExistence type="predicted"/>
<organism evidence="3 4">
    <name type="scientific">Talaromyces proteolyticus</name>
    <dbReference type="NCBI Taxonomy" id="1131652"/>
    <lineage>
        <taxon>Eukaryota</taxon>
        <taxon>Fungi</taxon>
        <taxon>Dikarya</taxon>
        <taxon>Ascomycota</taxon>
        <taxon>Pezizomycotina</taxon>
        <taxon>Eurotiomycetes</taxon>
        <taxon>Eurotiomycetidae</taxon>
        <taxon>Eurotiales</taxon>
        <taxon>Trichocomaceae</taxon>
        <taxon>Talaromyces</taxon>
        <taxon>Talaromyces sect. Bacilispori</taxon>
    </lineage>
</organism>
<accession>A0AAD4L2R2</accession>
<dbReference type="Proteomes" id="UP001201262">
    <property type="component" value="Unassembled WGS sequence"/>
</dbReference>
<dbReference type="RefSeq" id="XP_046075525.1">
    <property type="nucleotide sequence ID" value="XM_046209241.1"/>
</dbReference>
<keyword evidence="4" id="KW-1185">Reference proteome</keyword>
<feature type="signal peptide" evidence="2">
    <location>
        <begin position="1"/>
        <end position="19"/>
    </location>
</feature>
<evidence type="ECO:0000313" key="4">
    <source>
        <dbReference type="Proteomes" id="UP001201262"/>
    </source>
</evidence>
<comment type="caution">
    <text evidence="3">The sequence shown here is derived from an EMBL/GenBank/DDBJ whole genome shotgun (WGS) entry which is preliminary data.</text>
</comment>
<evidence type="ECO:0000313" key="3">
    <source>
        <dbReference type="EMBL" id="KAH8702149.1"/>
    </source>
</evidence>
<evidence type="ECO:0000256" key="1">
    <source>
        <dbReference type="SAM" id="MobiDB-lite"/>
    </source>
</evidence>
<keyword evidence="2" id="KW-0732">Signal</keyword>
<sequence>MEMGYIFSVLIRFLTIVVARSLSIETIRYSTARACLRSEPPSSSRQPEKHRNMAIAIAAQGIRSSVRHFSAHRPRPDTRTSRFVASSCLVSMVVLPFVPPALESSRERNSGYPNNKTRSLPPLCFHAR</sequence>
<feature type="chain" id="PRO_5042198471" description="Secreted protein" evidence="2">
    <location>
        <begin position="20"/>
        <end position="128"/>
    </location>
</feature>
<evidence type="ECO:0008006" key="5">
    <source>
        <dbReference type="Google" id="ProtNLM"/>
    </source>
</evidence>
<feature type="region of interest" description="Disordered" evidence="1">
    <location>
        <begin position="104"/>
        <end position="128"/>
    </location>
</feature>
<name>A0AAD4L2R2_9EURO</name>
<gene>
    <name evidence="3" type="ORF">BGW36DRAFT_112053</name>
</gene>
<dbReference type="EMBL" id="JAJTJA010000003">
    <property type="protein sequence ID" value="KAH8702149.1"/>
    <property type="molecule type" value="Genomic_DNA"/>
</dbReference>
<dbReference type="AlphaFoldDB" id="A0AAD4L2R2"/>
<protein>
    <recommendedName>
        <fullName evidence="5">Secreted protein</fullName>
    </recommendedName>
</protein>
<dbReference type="GeneID" id="70239528"/>
<evidence type="ECO:0000256" key="2">
    <source>
        <dbReference type="SAM" id="SignalP"/>
    </source>
</evidence>